<evidence type="ECO:0000256" key="6">
    <source>
        <dbReference type="ARBA" id="ARBA00022679"/>
    </source>
</evidence>
<dbReference type="EMBL" id="FXWH01000001">
    <property type="protein sequence ID" value="SMQ58404.1"/>
    <property type="molecule type" value="Genomic_DNA"/>
</dbReference>
<comment type="catalytic activity">
    <reaction evidence="9">
        <text>L-serine + acetyl-CoA = O-acetyl-L-serine + CoA</text>
        <dbReference type="Rhea" id="RHEA:24560"/>
        <dbReference type="ChEBI" id="CHEBI:33384"/>
        <dbReference type="ChEBI" id="CHEBI:57287"/>
        <dbReference type="ChEBI" id="CHEBI:57288"/>
        <dbReference type="ChEBI" id="CHEBI:58340"/>
        <dbReference type="EC" id="2.3.1.30"/>
    </reaction>
</comment>
<dbReference type="PROSITE" id="PS00101">
    <property type="entry name" value="HEXAPEP_TRANSFERASES"/>
    <property type="match status" value="1"/>
</dbReference>
<dbReference type="Gene3D" id="1.10.3130.10">
    <property type="entry name" value="serine acetyltransferase, domain 1"/>
    <property type="match status" value="1"/>
</dbReference>
<keyword evidence="6 11" id="KW-0808">Transferase</keyword>
<name>A0A1Y6E6R5_9GAMM</name>
<dbReference type="CDD" id="cd03354">
    <property type="entry name" value="LbH_SAT"/>
    <property type="match status" value="1"/>
</dbReference>
<comment type="similarity">
    <text evidence="2">Belongs to the transferase hexapeptide repeat family.</text>
</comment>
<evidence type="ECO:0000256" key="9">
    <source>
        <dbReference type="ARBA" id="ARBA00049486"/>
    </source>
</evidence>
<evidence type="ECO:0000256" key="5">
    <source>
        <dbReference type="ARBA" id="ARBA00022605"/>
    </source>
</evidence>
<evidence type="ECO:0000256" key="4">
    <source>
        <dbReference type="ARBA" id="ARBA00022490"/>
    </source>
</evidence>
<dbReference type="GO" id="GO:0006535">
    <property type="term" value="P:cysteine biosynthetic process from serine"/>
    <property type="evidence" value="ECO:0007669"/>
    <property type="project" value="InterPro"/>
</dbReference>
<dbReference type="GO" id="GO:0005737">
    <property type="term" value="C:cytoplasm"/>
    <property type="evidence" value="ECO:0007669"/>
    <property type="project" value="UniProtKB-SubCell"/>
</dbReference>
<protein>
    <recommendedName>
        <fullName evidence="3">serine O-acetyltransferase</fullName>
        <ecNumber evidence="3">2.3.1.30</ecNumber>
    </recommendedName>
</protein>
<reference evidence="12" key="1">
    <citation type="submission" date="2017-04" db="EMBL/GenBank/DDBJ databases">
        <authorList>
            <person name="Varghese N."/>
            <person name="Submissions S."/>
        </authorList>
    </citation>
    <scope>NUCLEOTIDE SEQUENCE [LARGE SCALE GENOMIC DNA]</scope>
</reference>
<evidence type="ECO:0000256" key="7">
    <source>
        <dbReference type="ARBA" id="ARBA00022737"/>
    </source>
</evidence>
<dbReference type="PANTHER" id="PTHR42811">
    <property type="entry name" value="SERINE ACETYLTRANSFERASE"/>
    <property type="match status" value="1"/>
</dbReference>
<dbReference type="InterPro" id="IPR042122">
    <property type="entry name" value="Ser_AcTrfase_N_sf"/>
</dbReference>
<dbReference type="InterPro" id="IPR011004">
    <property type="entry name" value="Trimer_LpxA-like_sf"/>
</dbReference>
<keyword evidence="4" id="KW-0963">Cytoplasm</keyword>
<dbReference type="InterPro" id="IPR045304">
    <property type="entry name" value="LbH_SAT"/>
</dbReference>
<dbReference type="FunFam" id="1.10.3130.10:FF:000002">
    <property type="entry name" value="Serine acetyltransferase"/>
    <property type="match status" value="1"/>
</dbReference>
<sequence length="338" mass="37423">MITLNSAVVHGQALYRVSHQFRGGYLLFGDEIRYTCHSFVFCPKPELEFLMFKTIREDIRSVFKRDPAARNTFEVLTTYPGLHAIWFHRLSHRLWKLRLYWLGRFISTLARWFTGVEIHPGAKIGRRFFIDHGMGVVIGETAEIGDDVTLYHGVTLGGTSWNGGKRHPTLGNGVVIGAGAKVLGPLTIGEHARIGSNAVVVKDVPANTTVTGIPARVASSSTDKEKARKREEIAKEYGFDAYAISADNPDPVATAMGRMLDHVHVLDQKVSDLCRAVNTLGGDVCDKIPEVELDDVDFIDASHQAERQRASAKSPTTKKRATKAKTVTKVTPKEEKDD</sequence>
<dbReference type="SUPFAM" id="SSF51161">
    <property type="entry name" value="Trimeric LpxA-like enzymes"/>
    <property type="match status" value="1"/>
</dbReference>
<dbReference type="Gene3D" id="2.160.10.10">
    <property type="entry name" value="Hexapeptide repeat proteins"/>
    <property type="match status" value="1"/>
</dbReference>
<evidence type="ECO:0000256" key="1">
    <source>
        <dbReference type="ARBA" id="ARBA00004496"/>
    </source>
</evidence>
<comment type="subcellular location">
    <subcellularLocation>
        <location evidence="1">Cytoplasm</location>
    </subcellularLocation>
</comment>
<dbReference type="InterPro" id="IPR018357">
    <property type="entry name" value="Hexapep_transf_CS"/>
</dbReference>
<evidence type="ECO:0000256" key="8">
    <source>
        <dbReference type="ARBA" id="ARBA00023315"/>
    </source>
</evidence>
<keyword evidence="7" id="KW-0677">Repeat</keyword>
<dbReference type="AlphaFoldDB" id="A0A1Y6E6R5"/>
<dbReference type="Pfam" id="PF00132">
    <property type="entry name" value="Hexapep"/>
    <property type="match status" value="1"/>
</dbReference>
<evidence type="ECO:0000256" key="2">
    <source>
        <dbReference type="ARBA" id="ARBA00007274"/>
    </source>
</evidence>
<keyword evidence="5" id="KW-0028">Amino-acid biosynthesis</keyword>
<proteinExistence type="inferred from homology"/>
<keyword evidence="12" id="KW-1185">Reference proteome</keyword>
<dbReference type="InterPro" id="IPR005881">
    <property type="entry name" value="Ser_O-AcTrfase"/>
</dbReference>
<evidence type="ECO:0000313" key="12">
    <source>
        <dbReference type="Proteomes" id="UP000194450"/>
    </source>
</evidence>
<dbReference type="GO" id="GO:0009001">
    <property type="term" value="F:serine O-acetyltransferase activity"/>
    <property type="evidence" value="ECO:0007669"/>
    <property type="project" value="UniProtKB-EC"/>
</dbReference>
<feature type="region of interest" description="Disordered" evidence="10">
    <location>
        <begin position="304"/>
        <end position="338"/>
    </location>
</feature>
<dbReference type="InterPro" id="IPR053376">
    <property type="entry name" value="Serine_acetyltransferase"/>
</dbReference>
<dbReference type="Proteomes" id="UP000194450">
    <property type="component" value="Unassembled WGS sequence"/>
</dbReference>
<evidence type="ECO:0000313" key="11">
    <source>
        <dbReference type="EMBL" id="SMQ58404.1"/>
    </source>
</evidence>
<dbReference type="InterPro" id="IPR001451">
    <property type="entry name" value="Hexapep"/>
</dbReference>
<dbReference type="FunFam" id="2.160.10.10:FF:000007">
    <property type="entry name" value="Serine acetyltransferase"/>
    <property type="match status" value="1"/>
</dbReference>
<evidence type="ECO:0000256" key="10">
    <source>
        <dbReference type="SAM" id="MobiDB-lite"/>
    </source>
</evidence>
<gene>
    <name evidence="11" type="ORF">SAMN06297229_0110</name>
</gene>
<accession>A0A1Y6E6R5</accession>
<organism evidence="11 12">
    <name type="scientific">Pseudidiomarina planktonica</name>
    <dbReference type="NCBI Taxonomy" id="1323738"/>
    <lineage>
        <taxon>Bacteria</taxon>
        <taxon>Pseudomonadati</taxon>
        <taxon>Pseudomonadota</taxon>
        <taxon>Gammaproteobacteria</taxon>
        <taxon>Alteromonadales</taxon>
        <taxon>Idiomarinaceae</taxon>
        <taxon>Pseudidiomarina</taxon>
    </lineage>
</organism>
<keyword evidence="8" id="KW-0012">Acyltransferase</keyword>
<dbReference type="NCBIfam" id="TIGR01172">
    <property type="entry name" value="cysE"/>
    <property type="match status" value="1"/>
</dbReference>
<evidence type="ECO:0000256" key="3">
    <source>
        <dbReference type="ARBA" id="ARBA00013266"/>
    </source>
</evidence>
<dbReference type="EC" id="2.3.1.30" evidence="3"/>
<dbReference type="NCBIfam" id="NF041874">
    <property type="entry name" value="EPS_EpsC"/>
    <property type="match status" value="1"/>
</dbReference>